<dbReference type="Proteomes" id="UP000836402">
    <property type="component" value="Unassembled WGS sequence"/>
</dbReference>
<evidence type="ECO:0000256" key="2">
    <source>
        <dbReference type="ARBA" id="ARBA00022553"/>
    </source>
</evidence>
<reference evidence="4" key="1">
    <citation type="submission" date="2020-10" db="EMBL/GenBank/DDBJ databases">
        <authorList>
            <person name="Sedaghatjoo S."/>
        </authorList>
    </citation>
    <scope>NUCLEOTIDE SEQUENCE</scope>
    <source>
        <strain evidence="4">AZH3</strain>
    </source>
</reference>
<proteinExistence type="predicted"/>
<feature type="domain" description="Ketoreductase" evidence="3">
    <location>
        <begin position="180"/>
        <end position="334"/>
    </location>
</feature>
<dbReference type="Pfam" id="PF07993">
    <property type="entry name" value="NAD_binding_4"/>
    <property type="match status" value="1"/>
</dbReference>
<comment type="caution">
    <text evidence="4">The sequence shown here is derived from an EMBL/GenBank/DDBJ whole genome shotgun (WGS) entry which is preliminary data.</text>
</comment>
<sequence length="642" mass="69596">MSSLVATLPCSGTDSAVNLGSTLLDMVQSVLASVYGTETPIKPDTSLTLELGQDFLRATMIRTSIVTSLRAAAESGAIPQTAAFDPEKLPALLTYQYSTPAELANFLHESITGKGKSLRDLAASQAALMTELVEKYSQQIIASHRSTDRSADKEGELLKPGLLNRIFKRKRSSSSKPRTHTVLLTGSSGAFGTTLLEQLVNHSGVEKVICLVRSENPDRSALLARQVHAYTSRNLDPAPAHSPKVEYLHGTPTDPNLVIPETVTSIIHAAWSVNFNLSLTDFTPEIEGAVRLLQHCQRTGARLVFASSVTTVMGAPPSAGKESTIPGIRLIGEDIEVPSEWAYLGYGRSKAVVEKLIAKAVHEGGVEAVSVRCGQIIGDARTGAWNKAEWAPTVFRSAEALGVLPDNLGIVDWITVNDTMKVLVAAAVEPDVESATTASRTNVVNLVNPQRMPWSQVVEAFRTHLPAHVKVVPSTEWLAHIEEASRKLSTSKDPKADLARIPAIKLLSTYQGLVASRHQVLLEVNAAKTLTRDEIDSAVVVNEDLAGRYVRFWQKQVSPPRQQQQRTHRPARSPAVSTSIDFKLVDTLVYGFRASNSDGLTSVTSFDQEKSPFVRSTLPALRHVPTSRRGSEPLFQSLPLVV</sequence>
<dbReference type="SUPFAM" id="SSF51735">
    <property type="entry name" value="NAD(P)-binding Rossmann-fold domains"/>
    <property type="match status" value="1"/>
</dbReference>
<evidence type="ECO:0000313" key="5">
    <source>
        <dbReference type="Proteomes" id="UP000836402"/>
    </source>
</evidence>
<gene>
    <name evidence="4" type="ORF">JKIAZH3_G2294</name>
</gene>
<dbReference type="InterPro" id="IPR036291">
    <property type="entry name" value="NAD(P)-bd_dom_sf"/>
</dbReference>
<evidence type="ECO:0000256" key="1">
    <source>
        <dbReference type="ARBA" id="ARBA00022450"/>
    </source>
</evidence>
<dbReference type="EMBL" id="CAJHJG010002808">
    <property type="protein sequence ID" value="CAD6923517.1"/>
    <property type="molecule type" value="Genomic_DNA"/>
</dbReference>
<dbReference type="Gene3D" id="3.40.50.720">
    <property type="entry name" value="NAD(P)-binding Rossmann-like Domain"/>
    <property type="match status" value="1"/>
</dbReference>
<evidence type="ECO:0000259" key="3">
    <source>
        <dbReference type="SMART" id="SM00822"/>
    </source>
</evidence>
<dbReference type="InterPro" id="IPR013120">
    <property type="entry name" value="FAR_NAD-bd"/>
</dbReference>
<accession>A0ABN7IVH5</accession>
<dbReference type="InterPro" id="IPR057326">
    <property type="entry name" value="KR_dom"/>
</dbReference>
<keyword evidence="2" id="KW-0597">Phosphoprotein</keyword>
<name>A0ABN7IVH5_9BASI</name>
<protein>
    <recommendedName>
        <fullName evidence="3">Ketoreductase domain-containing protein</fullName>
    </recommendedName>
</protein>
<dbReference type="InterPro" id="IPR051414">
    <property type="entry name" value="Adenylate-forming_Reductase"/>
</dbReference>
<dbReference type="PANTHER" id="PTHR43439:SF2">
    <property type="entry name" value="ENZYME, PUTATIVE (JCVI)-RELATED"/>
    <property type="match status" value="1"/>
</dbReference>
<dbReference type="SMART" id="SM00822">
    <property type="entry name" value="PKS_KR"/>
    <property type="match status" value="1"/>
</dbReference>
<organism evidence="4 5">
    <name type="scientific">Tilletia caries</name>
    <name type="common">wheat bunt fungus</name>
    <dbReference type="NCBI Taxonomy" id="13290"/>
    <lineage>
        <taxon>Eukaryota</taxon>
        <taxon>Fungi</taxon>
        <taxon>Dikarya</taxon>
        <taxon>Basidiomycota</taxon>
        <taxon>Ustilaginomycotina</taxon>
        <taxon>Exobasidiomycetes</taxon>
        <taxon>Tilletiales</taxon>
        <taxon>Tilletiaceae</taxon>
        <taxon>Tilletia</taxon>
    </lineage>
</organism>
<keyword evidence="5" id="KW-1185">Reference proteome</keyword>
<dbReference type="PANTHER" id="PTHR43439">
    <property type="entry name" value="PHENYLACETATE-COENZYME A LIGASE"/>
    <property type="match status" value="1"/>
</dbReference>
<evidence type="ECO:0000313" key="4">
    <source>
        <dbReference type="EMBL" id="CAD6923517.1"/>
    </source>
</evidence>
<keyword evidence="1" id="KW-0596">Phosphopantetheine</keyword>